<evidence type="ECO:0000313" key="1">
    <source>
        <dbReference type="EMBL" id="KAL3509154.1"/>
    </source>
</evidence>
<dbReference type="AlphaFoldDB" id="A0ABD2YSU1"/>
<dbReference type="Proteomes" id="UP001630127">
    <property type="component" value="Unassembled WGS sequence"/>
</dbReference>
<comment type="caution">
    <text evidence="1">The sequence shown here is derived from an EMBL/GenBank/DDBJ whole genome shotgun (WGS) entry which is preliminary data.</text>
</comment>
<accession>A0ABD2YSU1</accession>
<name>A0ABD2YSU1_9GENT</name>
<reference evidence="1 2" key="1">
    <citation type="submission" date="2024-11" db="EMBL/GenBank/DDBJ databases">
        <title>A near-complete genome assembly of Cinchona calisaya.</title>
        <authorList>
            <person name="Lian D.C."/>
            <person name="Zhao X.W."/>
            <person name="Wei L."/>
        </authorList>
    </citation>
    <scope>NUCLEOTIDE SEQUENCE [LARGE SCALE GENOMIC DNA]</scope>
    <source>
        <tissue evidence="1">Nenye</tissue>
    </source>
</reference>
<gene>
    <name evidence="1" type="ORF">ACH5RR_028555</name>
</gene>
<keyword evidence="2" id="KW-1185">Reference proteome</keyword>
<protein>
    <recommendedName>
        <fullName evidence="3">Secreted protein</fullName>
    </recommendedName>
</protein>
<organism evidence="1 2">
    <name type="scientific">Cinchona calisaya</name>
    <dbReference type="NCBI Taxonomy" id="153742"/>
    <lineage>
        <taxon>Eukaryota</taxon>
        <taxon>Viridiplantae</taxon>
        <taxon>Streptophyta</taxon>
        <taxon>Embryophyta</taxon>
        <taxon>Tracheophyta</taxon>
        <taxon>Spermatophyta</taxon>
        <taxon>Magnoliopsida</taxon>
        <taxon>eudicotyledons</taxon>
        <taxon>Gunneridae</taxon>
        <taxon>Pentapetalae</taxon>
        <taxon>asterids</taxon>
        <taxon>lamiids</taxon>
        <taxon>Gentianales</taxon>
        <taxon>Rubiaceae</taxon>
        <taxon>Cinchonoideae</taxon>
        <taxon>Cinchoneae</taxon>
        <taxon>Cinchona</taxon>
    </lineage>
</organism>
<evidence type="ECO:0008006" key="3">
    <source>
        <dbReference type="Google" id="ProtNLM"/>
    </source>
</evidence>
<proteinExistence type="predicted"/>
<sequence length="84" mass="9359">MVRWDVVVVAIAVVTDGGSGGVMLSKKESNCSAGERESEKGIKGWCREKTRTLNWDVRTCSPRFTYKRDNPIIMALIGKKSLLQ</sequence>
<dbReference type="EMBL" id="JBJUIK010000012">
    <property type="protein sequence ID" value="KAL3509154.1"/>
    <property type="molecule type" value="Genomic_DNA"/>
</dbReference>
<evidence type="ECO:0000313" key="2">
    <source>
        <dbReference type="Proteomes" id="UP001630127"/>
    </source>
</evidence>